<dbReference type="PANTHER" id="PTHR33153">
    <property type="entry name" value="MYND-TYPE DOMAIN-CONTAINING PROTEIN"/>
    <property type="match status" value="1"/>
</dbReference>
<keyword evidence="5" id="KW-1185">Reference proteome</keyword>
<dbReference type="EMBL" id="CAMXCT010006820">
    <property type="protein sequence ID" value="CAI4020580.1"/>
    <property type="molecule type" value="Genomic_DNA"/>
</dbReference>
<dbReference type="InterPro" id="IPR057191">
    <property type="entry name" value="DUF7869"/>
</dbReference>
<feature type="compositionally biased region" description="Polar residues" evidence="1">
    <location>
        <begin position="22"/>
        <end position="36"/>
    </location>
</feature>
<dbReference type="EMBL" id="CAMXCT020006820">
    <property type="protein sequence ID" value="CAL1173955.1"/>
    <property type="molecule type" value="Genomic_DNA"/>
</dbReference>
<feature type="region of interest" description="Disordered" evidence="1">
    <location>
        <begin position="1"/>
        <end position="53"/>
    </location>
</feature>
<reference evidence="3" key="1">
    <citation type="submission" date="2022-10" db="EMBL/GenBank/DDBJ databases">
        <authorList>
            <person name="Chen Y."/>
            <person name="Dougan E. K."/>
            <person name="Chan C."/>
            <person name="Rhodes N."/>
            <person name="Thang M."/>
        </authorList>
    </citation>
    <scope>NUCLEOTIDE SEQUENCE</scope>
</reference>
<dbReference type="AlphaFoldDB" id="A0A9P1GT75"/>
<evidence type="ECO:0000259" key="2">
    <source>
        <dbReference type="Pfam" id="PF25273"/>
    </source>
</evidence>
<dbReference type="Proteomes" id="UP001152797">
    <property type="component" value="Unassembled WGS sequence"/>
</dbReference>
<feature type="compositionally biased region" description="Basic and acidic residues" evidence="1">
    <location>
        <begin position="1"/>
        <end position="13"/>
    </location>
</feature>
<evidence type="ECO:0000313" key="3">
    <source>
        <dbReference type="EMBL" id="CAI4020580.1"/>
    </source>
</evidence>
<gene>
    <name evidence="3" type="ORF">C1SCF055_LOCUS44988</name>
</gene>
<accession>A0A9P1GT75</accession>
<protein>
    <recommendedName>
        <fullName evidence="2">DUF7869 domain-containing protein</fullName>
    </recommendedName>
</protein>
<proteinExistence type="predicted"/>
<evidence type="ECO:0000313" key="5">
    <source>
        <dbReference type="Proteomes" id="UP001152797"/>
    </source>
</evidence>
<sequence length="746" mass="84808">MPVLRRWESDESNGRNGLQRYDPTSSEQNGSDSAASATDGETDSDTSDAGHAKVDLTIERLQSLHNSMTTKNTEMSEFATRGSSKERVVEALRNPRCECKNRCRVPLRTLLKVVVAFWMLTKPTQDSLLWSLQHEAGSNKRKEWCKVAFRGTDLRTMSCPGGAQLSLPFTLPHSGQSAPPAIKTASVRAFMIHMYFTASEPMPTSIASKSVINGADDELRQELLDRLVDSRLVGPTCQISCNHDPNRLPMRELPHGSWMNMYLLYRAWMKSNDEHHDSPASRSTFFNVIQEWKVCIKFHRRTHHQICLTCSTLRSAILKTADFQEISRLSDQLLSHYCETYADRQVYYAARQRSRSQSDLLVMILDSFDKCKLVLPRWRFGRTPKRPIYEATHRTSLTLTGTIVHGYGVYIYIADEGMATGASWTIEVAMRSIDRAWQQARARNQPFPWELWLQGDNCPKEVRNSFTGKWLCLLAQANYFVGGSHHHMVVGHTHEDIDGVFSLITSCLNSESIIETPRDIQRTILRKLTPNFAKKGLALEVELVDTIRDWAALMPANATMRNCYRSRKTDGANNMRVPQSFSFFPREAMPAGGVGLAKDERVPPRLRSQGNGRDVFAMIKGNMSDASLIQPPLLVWPESLVGDVERFWNNINSTQQVLHSMLDDTRVDELRLLADQIEADYPHMSRAVQYYRSLMDHRRPRKPYEQLCFVEAGPQAAARVGQVQLGERPPPPRHHKLEVVFHHGRG</sequence>
<name>A0A9P1GT75_9DINO</name>
<comment type="caution">
    <text evidence="3">The sequence shown here is derived from an EMBL/GenBank/DDBJ whole genome shotgun (WGS) entry which is preliminary data.</text>
</comment>
<dbReference type="EMBL" id="CAMXCT030006820">
    <property type="protein sequence ID" value="CAL4807892.1"/>
    <property type="molecule type" value="Genomic_DNA"/>
</dbReference>
<organism evidence="3">
    <name type="scientific">Cladocopium goreaui</name>
    <dbReference type="NCBI Taxonomy" id="2562237"/>
    <lineage>
        <taxon>Eukaryota</taxon>
        <taxon>Sar</taxon>
        <taxon>Alveolata</taxon>
        <taxon>Dinophyceae</taxon>
        <taxon>Suessiales</taxon>
        <taxon>Symbiodiniaceae</taxon>
        <taxon>Cladocopium</taxon>
    </lineage>
</organism>
<reference evidence="4" key="2">
    <citation type="submission" date="2024-04" db="EMBL/GenBank/DDBJ databases">
        <authorList>
            <person name="Chen Y."/>
            <person name="Shah S."/>
            <person name="Dougan E. K."/>
            <person name="Thang M."/>
            <person name="Chan C."/>
        </authorList>
    </citation>
    <scope>NUCLEOTIDE SEQUENCE [LARGE SCALE GENOMIC DNA]</scope>
</reference>
<dbReference type="OrthoDB" id="6110576at2759"/>
<evidence type="ECO:0000313" key="4">
    <source>
        <dbReference type="EMBL" id="CAL1173955.1"/>
    </source>
</evidence>
<feature type="domain" description="DUF7869" evidence="2">
    <location>
        <begin position="393"/>
        <end position="550"/>
    </location>
</feature>
<dbReference type="Pfam" id="PF25273">
    <property type="entry name" value="DUF7869"/>
    <property type="match status" value="1"/>
</dbReference>
<dbReference type="PANTHER" id="PTHR33153:SF3">
    <property type="entry name" value="TRAFFICKING PROTEIN PARTICLE COMPLEX SUBUNIT 11 DOMAIN-CONTAINING PROTEIN"/>
    <property type="match status" value="1"/>
</dbReference>
<evidence type="ECO:0000256" key="1">
    <source>
        <dbReference type="SAM" id="MobiDB-lite"/>
    </source>
</evidence>